<dbReference type="EMBL" id="JAVRJZ010000019">
    <property type="protein sequence ID" value="KAK2707536.1"/>
    <property type="molecule type" value="Genomic_DNA"/>
</dbReference>
<comment type="caution">
    <text evidence="2">The sequence shown here is derived from an EMBL/GenBank/DDBJ whole genome shotgun (WGS) entry which is preliminary data.</text>
</comment>
<dbReference type="Proteomes" id="UP001187531">
    <property type="component" value="Unassembled WGS sequence"/>
</dbReference>
<evidence type="ECO:0000256" key="1">
    <source>
        <dbReference type="SAM" id="MobiDB-lite"/>
    </source>
</evidence>
<gene>
    <name evidence="2" type="ORF">QYM36_015294</name>
</gene>
<evidence type="ECO:0000313" key="3">
    <source>
        <dbReference type="Proteomes" id="UP001187531"/>
    </source>
</evidence>
<feature type="region of interest" description="Disordered" evidence="1">
    <location>
        <begin position="16"/>
        <end position="40"/>
    </location>
</feature>
<proteinExistence type="predicted"/>
<dbReference type="AlphaFoldDB" id="A0AA88HKT2"/>
<accession>A0AA88HKT2</accession>
<feature type="non-terminal residue" evidence="2">
    <location>
        <position position="1"/>
    </location>
</feature>
<name>A0AA88HKT2_ARTSF</name>
<keyword evidence="3" id="KW-1185">Reference proteome</keyword>
<protein>
    <submittedName>
        <fullName evidence="2">Uncharacterized protein</fullName>
    </submittedName>
</protein>
<organism evidence="2 3">
    <name type="scientific">Artemia franciscana</name>
    <name type="common">Brine shrimp</name>
    <name type="synonym">Artemia sanfranciscana</name>
    <dbReference type="NCBI Taxonomy" id="6661"/>
    <lineage>
        <taxon>Eukaryota</taxon>
        <taxon>Metazoa</taxon>
        <taxon>Ecdysozoa</taxon>
        <taxon>Arthropoda</taxon>
        <taxon>Crustacea</taxon>
        <taxon>Branchiopoda</taxon>
        <taxon>Anostraca</taxon>
        <taxon>Artemiidae</taxon>
        <taxon>Artemia</taxon>
    </lineage>
</organism>
<reference evidence="2" key="1">
    <citation type="submission" date="2023-07" db="EMBL/GenBank/DDBJ databases">
        <title>Chromosome-level genome assembly of Artemia franciscana.</title>
        <authorList>
            <person name="Jo E."/>
        </authorList>
    </citation>
    <scope>NUCLEOTIDE SEQUENCE</scope>
    <source>
        <tissue evidence="2">Whole body</tissue>
    </source>
</reference>
<evidence type="ECO:0000313" key="2">
    <source>
        <dbReference type="EMBL" id="KAK2707536.1"/>
    </source>
</evidence>
<feature type="compositionally biased region" description="Basic and acidic residues" evidence="1">
    <location>
        <begin position="18"/>
        <end position="40"/>
    </location>
</feature>
<sequence>TDILVEKKQDGNLLYGTELERSSVERDEAGEGADCGRPRDQEYLERADLVERSSTHWIYANGSEKSSAPGELSAGMVERSSTHGIYANGSEKSSVPVELRADMVERSSTHGIYANGSEKSSVPGDSRADMVERSSTHGIYADRSGKSSNPLKMHRAILLFRPTTELSGKYNCKVSTYLDEDEDHRDMIVF</sequence>
<feature type="non-terminal residue" evidence="2">
    <location>
        <position position="190"/>
    </location>
</feature>